<feature type="compositionally biased region" description="Basic and acidic residues" evidence="7">
    <location>
        <begin position="316"/>
        <end position="328"/>
    </location>
</feature>
<evidence type="ECO:0000256" key="1">
    <source>
        <dbReference type="ARBA" id="ARBA00001974"/>
    </source>
</evidence>
<protein>
    <recommendedName>
        <fullName evidence="8">FAD-binding FR-type domain-containing protein</fullName>
    </recommendedName>
</protein>
<name>G2QB67_THET4</name>
<dbReference type="PANTHER" id="PTHR19370:SF189">
    <property type="entry name" value="CYTOCHROME C MITOCHONDRIAL IMPORT FACTOR CYC2"/>
    <property type="match status" value="1"/>
</dbReference>
<feature type="compositionally biased region" description="Pro residues" evidence="7">
    <location>
        <begin position="98"/>
        <end position="108"/>
    </location>
</feature>
<keyword evidence="3 6" id="KW-0285">Flavoprotein</keyword>
<feature type="compositionally biased region" description="Basic residues" evidence="7">
    <location>
        <begin position="31"/>
        <end position="48"/>
    </location>
</feature>
<dbReference type="Gene3D" id="2.40.30.10">
    <property type="entry name" value="Translation factors"/>
    <property type="match status" value="1"/>
</dbReference>
<dbReference type="PANTHER" id="PTHR19370">
    <property type="entry name" value="NADH-CYTOCHROME B5 REDUCTASE"/>
    <property type="match status" value="1"/>
</dbReference>
<dbReference type="InterPro" id="IPR001433">
    <property type="entry name" value="OxRdtase_FAD/NAD-bd"/>
</dbReference>
<dbReference type="SUPFAM" id="SSF63380">
    <property type="entry name" value="Riboflavin synthase domain-like"/>
    <property type="match status" value="1"/>
</dbReference>
<evidence type="ECO:0000256" key="2">
    <source>
        <dbReference type="ARBA" id="ARBA00006105"/>
    </source>
</evidence>
<organism evidence="9 10">
    <name type="scientific">Thermothelomyces thermophilus (strain ATCC 42464 / BCRC 31852 / DSM 1799)</name>
    <name type="common">Sporotrichum thermophile</name>
    <dbReference type="NCBI Taxonomy" id="573729"/>
    <lineage>
        <taxon>Eukaryota</taxon>
        <taxon>Fungi</taxon>
        <taxon>Dikarya</taxon>
        <taxon>Ascomycota</taxon>
        <taxon>Pezizomycotina</taxon>
        <taxon>Sordariomycetes</taxon>
        <taxon>Sordariomycetidae</taxon>
        <taxon>Sordariales</taxon>
        <taxon>Chaetomiaceae</taxon>
        <taxon>Thermothelomyces</taxon>
    </lineage>
</organism>
<dbReference type="SUPFAM" id="SSF52343">
    <property type="entry name" value="Ferredoxin reductase-like, C-terminal NADP-linked domain"/>
    <property type="match status" value="1"/>
</dbReference>
<evidence type="ECO:0000256" key="7">
    <source>
        <dbReference type="SAM" id="MobiDB-lite"/>
    </source>
</evidence>
<dbReference type="PROSITE" id="PS51384">
    <property type="entry name" value="FAD_FR"/>
    <property type="match status" value="1"/>
</dbReference>
<evidence type="ECO:0000259" key="8">
    <source>
        <dbReference type="PROSITE" id="PS51384"/>
    </source>
</evidence>
<dbReference type="KEGG" id="mtm:MYCTH_2143238"/>
<dbReference type="EMBL" id="CP003003">
    <property type="protein sequence ID" value="AEO56806.1"/>
    <property type="molecule type" value="Genomic_DNA"/>
</dbReference>
<feature type="region of interest" description="Disordered" evidence="7">
    <location>
        <begin position="221"/>
        <end position="252"/>
    </location>
</feature>
<feature type="compositionally biased region" description="Low complexity" evidence="7">
    <location>
        <begin position="18"/>
        <end position="30"/>
    </location>
</feature>
<dbReference type="GO" id="GO:0005739">
    <property type="term" value="C:mitochondrion"/>
    <property type="evidence" value="ECO:0007669"/>
    <property type="project" value="TreeGrafter"/>
</dbReference>
<dbReference type="InterPro" id="IPR001834">
    <property type="entry name" value="CBR-like"/>
</dbReference>
<evidence type="ECO:0000256" key="3">
    <source>
        <dbReference type="ARBA" id="ARBA00022630"/>
    </source>
</evidence>
<evidence type="ECO:0000313" key="9">
    <source>
        <dbReference type="EMBL" id="AEO56806.1"/>
    </source>
</evidence>
<feature type="domain" description="FAD-binding FR-type" evidence="8">
    <location>
        <begin position="165"/>
        <end position="294"/>
    </location>
</feature>
<dbReference type="VEuPathDB" id="FungiDB:MYCTH_2143238"/>
<feature type="binding site" evidence="6">
    <location>
        <position position="269"/>
    </location>
    <ligand>
        <name>FAD</name>
        <dbReference type="ChEBI" id="CHEBI:57692"/>
    </ligand>
</feature>
<evidence type="ECO:0000256" key="5">
    <source>
        <dbReference type="ARBA" id="ARBA00023002"/>
    </source>
</evidence>
<dbReference type="GeneID" id="11510856"/>
<keyword evidence="5" id="KW-0560">Oxidoreductase</keyword>
<keyword evidence="10" id="KW-1185">Reference proteome</keyword>
<sequence length="560" mass="59894">MVRLRARPPSMAAGDFGLGRSSSTLSTLTTRRIKHRSFHITLPHHRRSPPPIRIAKSKPTPPTPPPTPPPKSQSPQPNHKEAPPKQGPPISNNTVPPRGSPPPSPPPRTFRERFQRFKSRINWRTEILITLALLAVFTPAIKIVEGSAIAGDGDHSGKPACLNPTTFTPFTITAREQVSPTAFVLTVRPSDPARGRQVVADAWRHGLWAVEVKQPECMIAREYTPLPPPPPPPPPPPEAAASDGPAPDHGERDPAELRFYVRRMPGGEVSGYLARLRVGDEIELRGPRLAFDLRARLGLAAAGGGDEDGDGPGGDGAERKTKEEEEQKKKKKKVVFLAGGTGIAPALQAASAVLDDPRVEMEVVWANRRREDCVGCGAESPQGPVLELLEAFRRRYGEHRFRYSCTVDEEGSFIDAGTVARATGASTQPSSGLARTPAWGGFWSAGGGVSPNKDGGAAAAAAVSDACAYHSAGRLVSSDERDPLVGTGGQSCRCKDANGNPVQGGKNLLMISGPDGFIAHLAGVKVWHDGSQRQGPVTGLFNDLTKKYPSLGDDWLVLKM</sequence>
<feature type="compositionally biased region" description="Pro residues" evidence="7">
    <location>
        <begin position="225"/>
        <end position="238"/>
    </location>
</feature>
<dbReference type="SUPFAM" id="SSF101447">
    <property type="entry name" value="Formin homology 2 domain (FH2 domain)"/>
    <property type="match status" value="1"/>
</dbReference>
<dbReference type="eggNOG" id="KOG0534">
    <property type="taxonomic scope" value="Eukaryota"/>
</dbReference>
<dbReference type="InterPro" id="IPR017938">
    <property type="entry name" value="Riboflavin_synthase-like_b-brl"/>
</dbReference>
<dbReference type="InterPro" id="IPR039261">
    <property type="entry name" value="FNR_nucleotide-bd"/>
</dbReference>
<feature type="compositionally biased region" description="Pro residues" evidence="7">
    <location>
        <begin position="59"/>
        <end position="72"/>
    </location>
</feature>
<feature type="region of interest" description="Disordered" evidence="7">
    <location>
        <begin position="1"/>
        <end position="110"/>
    </location>
</feature>
<dbReference type="RefSeq" id="XP_003662051.1">
    <property type="nucleotide sequence ID" value="XM_003662003.1"/>
</dbReference>
<feature type="binding site" evidence="6">
    <location>
        <position position="270"/>
    </location>
    <ligand>
        <name>FAD</name>
        <dbReference type="ChEBI" id="CHEBI:57692"/>
    </ligand>
</feature>
<dbReference type="STRING" id="573729.G2QB67"/>
<dbReference type="HOGENOM" id="CLU_003827_6_1_1"/>
<comment type="cofactor">
    <cofactor evidence="1 6">
        <name>FAD</name>
        <dbReference type="ChEBI" id="CHEBI:57692"/>
    </cofactor>
</comment>
<dbReference type="Proteomes" id="UP000007322">
    <property type="component" value="Chromosome 2"/>
</dbReference>
<keyword evidence="4 6" id="KW-0274">FAD</keyword>
<dbReference type="GO" id="GO:0016491">
    <property type="term" value="F:oxidoreductase activity"/>
    <property type="evidence" value="ECO:0007669"/>
    <property type="project" value="UniProtKB-KW"/>
</dbReference>
<dbReference type="Pfam" id="PF00175">
    <property type="entry name" value="NAD_binding_1"/>
    <property type="match status" value="1"/>
</dbReference>
<evidence type="ECO:0000313" key="10">
    <source>
        <dbReference type="Proteomes" id="UP000007322"/>
    </source>
</evidence>
<dbReference type="Gene3D" id="3.40.50.80">
    <property type="entry name" value="Nucleotide-binding domain of ferredoxin-NADP reductase (FNR) module"/>
    <property type="match status" value="1"/>
</dbReference>
<dbReference type="PRINTS" id="PR01217">
    <property type="entry name" value="PRICHEXTENSN"/>
</dbReference>
<dbReference type="InterPro" id="IPR017927">
    <property type="entry name" value="FAD-bd_FR_type"/>
</dbReference>
<reference evidence="9 10" key="1">
    <citation type="journal article" date="2011" name="Nat. Biotechnol.">
        <title>Comparative genomic analysis of the thermophilic biomass-degrading fungi Myceliophthora thermophila and Thielavia terrestris.</title>
        <authorList>
            <person name="Berka R.M."/>
            <person name="Grigoriev I.V."/>
            <person name="Otillar R."/>
            <person name="Salamov A."/>
            <person name="Grimwood J."/>
            <person name="Reid I."/>
            <person name="Ishmael N."/>
            <person name="John T."/>
            <person name="Darmond C."/>
            <person name="Moisan M.-C."/>
            <person name="Henrissat B."/>
            <person name="Coutinho P.M."/>
            <person name="Lombard V."/>
            <person name="Natvig D.O."/>
            <person name="Lindquist E."/>
            <person name="Schmutz J."/>
            <person name="Lucas S."/>
            <person name="Harris P."/>
            <person name="Powlowski J."/>
            <person name="Bellemare A."/>
            <person name="Taylor D."/>
            <person name="Butler G."/>
            <person name="de Vries R.P."/>
            <person name="Allijn I.E."/>
            <person name="van den Brink J."/>
            <person name="Ushinsky S."/>
            <person name="Storms R."/>
            <person name="Powell A.J."/>
            <person name="Paulsen I.T."/>
            <person name="Elbourne L.D.H."/>
            <person name="Baker S.E."/>
            <person name="Magnuson J."/>
            <person name="LaBoissiere S."/>
            <person name="Clutterbuck A.J."/>
            <person name="Martinez D."/>
            <person name="Wogulis M."/>
            <person name="de Leon A.L."/>
            <person name="Rey M.W."/>
            <person name="Tsang A."/>
        </authorList>
    </citation>
    <scope>NUCLEOTIDE SEQUENCE [LARGE SCALE GENOMIC DNA]</scope>
    <source>
        <strain evidence="10">ATCC 42464 / BCRC 31852 / DSM 1799</strain>
    </source>
</reference>
<feature type="region of interest" description="Disordered" evidence="7">
    <location>
        <begin position="301"/>
        <end position="330"/>
    </location>
</feature>
<evidence type="ECO:0000256" key="6">
    <source>
        <dbReference type="PIRSR" id="PIRSR601834-1"/>
    </source>
</evidence>
<proteinExistence type="inferred from homology"/>
<accession>G2QB67</accession>
<evidence type="ECO:0000256" key="4">
    <source>
        <dbReference type="ARBA" id="ARBA00022827"/>
    </source>
</evidence>
<dbReference type="AlphaFoldDB" id="G2QB67"/>
<gene>
    <name evidence="9" type="ORF">MYCTH_2143238</name>
</gene>
<dbReference type="OrthoDB" id="10253744at2759"/>
<dbReference type="InParanoid" id="G2QB67"/>
<comment type="similarity">
    <text evidence="2">Belongs to the flavoprotein pyridine nucleotide cytochrome reductase family.</text>
</comment>
<dbReference type="OMA" id="GCLRFFI"/>